<protein>
    <submittedName>
        <fullName evidence="2">ABC transporter substrate-binding protein</fullName>
    </submittedName>
</protein>
<reference evidence="2 3" key="1">
    <citation type="journal article" date="2014" name="Int. J. Syst. Evol. Microbiol.">
        <title>Complete genome sequence of Corynebacterium casei LMG S-19264T (=DSM 44701T), isolated from a smear-ripened cheese.</title>
        <authorList>
            <consortium name="US DOE Joint Genome Institute (JGI-PGF)"/>
            <person name="Walter F."/>
            <person name="Albersmeier A."/>
            <person name="Kalinowski J."/>
            <person name="Ruckert C."/>
        </authorList>
    </citation>
    <scope>NUCLEOTIDE SEQUENCE [LARGE SCALE GENOMIC DNA]</scope>
    <source>
        <strain evidence="2 3">CGMCC 1.15295</strain>
    </source>
</reference>
<dbReference type="InterPro" id="IPR015943">
    <property type="entry name" value="WD40/YVTN_repeat-like_dom_sf"/>
</dbReference>
<dbReference type="InterPro" id="IPR011110">
    <property type="entry name" value="Reg_prop"/>
</dbReference>
<evidence type="ECO:0000313" key="2">
    <source>
        <dbReference type="EMBL" id="GFZ82899.1"/>
    </source>
</evidence>
<dbReference type="Proteomes" id="UP000598120">
    <property type="component" value="Unassembled WGS sequence"/>
</dbReference>
<evidence type="ECO:0000313" key="3">
    <source>
        <dbReference type="Proteomes" id="UP000598120"/>
    </source>
</evidence>
<dbReference type="EMBL" id="BMIC01000001">
    <property type="protein sequence ID" value="GFZ82899.1"/>
    <property type="molecule type" value="Genomic_DNA"/>
</dbReference>
<dbReference type="AlphaFoldDB" id="A0A8J2TQY1"/>
<dbReference type="Gene3D" id="2.60.40.4070">
    <property type="match status" value="1"/>
</dbReference>
<organism evidence="2 3">
    <name type="scientific">Aquaticitalea lipolytica</name>
    <dbReference type="NCBI Taxonomy" id="1247562"/>
    <lineage>
        <taxon>Bacteria</taxon>
        <taxon>Pseudomonadati</taxon>
        <taxon>Bacteroidota</taxon>
        <taxon>Flavobacteriia</taxon>
        <taxon>Flavobacteriales</taxon>
        <taxon>Flavobacteriaceae</taxon>
        <taxon>Aquaticitalea</taxon>
    </lineage>
</organism>
<feature type="domain" description="PorZ N-terminal beta-propeller" evidence="1">
    <location>
        <begin position="35"/>
        <end position="197"/>
    </location>
</feature>
<dbReference type="Pfam" id="PF07494">
    <property type="entry name" value="Reg_prop"/>
    <property type="match status" value="1"/>
</dbReference>
<dbReference type="Gene3D" id="2.130.10.10">
    <property type="entry name" value="YVTN repeat-like/Quinoprotein amine dehydrogenase"/>
    <property type="match status" value="2"/>
</dbReference>
<keyword evidence="3" id="KW-1185">Reference proteome</keyword>
<dbReference type="RefSeq" id="WP_229660179.1">
    <property type="nucleotide sequence ID" value="NZ_BMIC01000001.1"/>
</dbReference>
<proteinExistence type="predicted"/>
<evidence type="ECO:0000259" key="1">
    <source>
        <dbReference type="Pfam" id="PF21544"/>
    </source>
</evidence>
<dbReference type="InterPro" id="IPR011047">
    <property type="entry name" value="Quinoprotein_ADH-like_sf"/>
</dbReference>
<accession>A0A8J2TQY1</accession>
<gene>
    <name evidence="2" type="ORF">GCM10011531_11910</name>
</gene>
<comment type="caution">
    <text evidence="2">The sequence shown here is derived from an EMBL/GenBank/DDBJ whole genome shotgun (WGS) entry which is preliminary data.</text>
</comment>
<dbReference type="SUPFAM" id="SSF50998">
    <property type="entry name" value="Quinoprotein alcohol dehydrogenase-like"/>
    <property type="match status" value="1"/>
</dbReference>
<name>A0A8J2TQY1_9FLAO</name>
<dbReference type="Pfam" id="PF21544">
    <property type="entry name" value="PorZ_N_b_propeller"/>
    <property type="match status" value="1"/>
</dbReference>
<dbReference type="InterPro" id="IPR048954">
    <property type="entry name" value="PorZ_N"/>
</dbReference>
<sequence>MLISLTSKAQNFSALWEGHFSYYNIKDVVQGNDKIYAASENVVFSYDLITNELQTITTVDGLSGESITTIEYSETYESLLIGYENGLIEIISGSDNEVLRVVDIRDKETISPVFKRINHFNEHNGLVYISTDYGISVYDLDRLEFGDSYFIGAGGSQIVVKQTTIFNNSIYAACGSNNAVKKALLSNPNLIDYQQWQTLNNGNFLAVQSVEGNLYAVKSDNGIYQIINDTFIGLFTYPNQPLDVKEANGSLIITTQSSVFVYDSSFLLQATASGNQEYNTLFSSATISDEHIYIGTSDFGVLKTEITNPLDYIVIRPDGPLRNNAFKIEAGDNNLWVTYGEYDQFYNPYPLRTYGLSHLVDDEWNNIPYDSLLTARNLTYIAINPLNPTQTYISAFFNGLLEINDDIATNLYDQNNSGLESTQFPNTTYTDLRLGPLKFDRNGLLWSMTCFVVRPLKSYNPSSGQWQSYSFEEIIPNPFGDELGFSDLEIDTNGTKWTGSFFNGVIGYNESGSRVKRLYTQEQNMPSKSVKALAIDNRNQLWIGTEKGLRVLYNTSNFFDEPSVEASEIVILDDGIPKELLSNQFITDIKVDGSNNKWIGTLDSGIFYFSPDGQQTIYHFTKDNSPLPSNTISDISIDSQNGRVYIATNKGLVSFLSGGSKPEDELKDAYVYPNPVRPEYNILGANDLNNINNGVKIKGLTKNVNIKITDIEGNLVAEAQSKVNSRASQANYNFAIDGGTAIWNGKNLRNNIVASGVYLILISDLDSFETKVLKLLIIR</sequence>
<dbReference type="SUPFAM" id="SSF101898">
    <property type="entry name" value="NHL repeat"/>
    <property type="match status" value="1"/>
</dbReference>